<protein>
    <recommendedName>
        <fullName evidence="1">Uroporphyrinogen decarboxylase (URO-D) domain-containing protein</fullName>
    </recommendedName>
</protein>
<dbReference type="InterPro" id="IPR038071">
    <property type="entry name" value="UROD/MetE-like_sf"/>
</dbReference>
<evidence type="ECO:0000313" key="3">
    <source>
        <dbReference type="Proteomes" id="UP000886886"/>
    </source>
</evidence>
<dbReference type="InterPro" id="IPR052024">
    <property type="entry name" value="Methanogen_methyltrans"/>
</dbReference>
<dbReference type="EMBL" id="DVFT01000222">
    <property type="protein sequence ID" value="HIQ97848.1"/>
    <property type="molecule type" value="Genomic_DNA"/>
</dbReference>
<accession>A0A9D1D2N6</accession>
<dbReference type="SUPFAM" id="SSF51726">
    <property type="entry name" value="UROD/MetE-like"/>
    <property type="match status" value="1"/>
</dbReference>
<comment type="caution">
    <text evidence="2">The sequence shown here is derived from an EMBL/GenBank/DDBJ whole genome shotgun (WGS) entry which is preliminary data.</text>
</comment>
<dbReference type="Proteomes" id="UP000886886">
    <property type="component" value="Unassembled WGS sequence"/>
</dbReference>
<sequence>MFEPDYRNILDSAFNKEARRLPLYEHNVSFEKIGEIKGVDMMSLYQGDERDIHEFFRVYCNFFKEYGYDVVTFEECIGTVMPGSGALGDSRVVPVIQDEDDFNQYPWNEIPDYYFERNAKYFRALRDEMPAGMRAIGGVGNGIFECVQEVTGFQGLCYISADDEELYQNLFKKVGETNLKIWERFMREFGDIYCVLRFGDDLGYKSSTMLSPTDVKELVLPKYKPIVDLVHSYRKPFLLHSCGKIFDVMEDLIEKVGIDAKHSNEDQIAPFPVWVEKYGDRIGNFGGVDVDMVCHATKQELKEYILDVIKKSEHHGGFAFGTGNSIPNYVPTEGYLNMIEIVREYRGDFR</sequence>
<gene>
    <name evidence="2" type="ORF">IAB26_14965</name>
</gene>
<dbReference type="PANTHER" id="PTHR47099">
    <property type="entry name" value="METHYLCOBAMIDE:COM METHYLTRANSFERASE MTBA"/>
    <property type="match status" value="1"/>
</dbReference>
<dbReference type="GO" id="GO:0006779">
    <property type="term" value="P:porphyrin-containing compound biosynthetic process"/>
    <property type="evidence" value="ECO:0007669"/>
    <property type="project" value="InterPro"/>
</dbReference>
<reference evidence="2" key="2">
    <citation type="journal article" date="2021" name="PeerJ">
        <title>Extensive microbial diversity within the chicken gut microbiome revealed by metagenomics and culture.</title>
        <authorList>
            <person name="Gilroy R."/>
            <person name="Ravi A."/>
            <person name="Getino M."/>
            <person name="Pursley I."/>
            <person name="Horton D.L."/>
            <person name="Alikhan N.F."/>
            <person name="Baker D."/>
            <person name="Gharbi K."/>
            <person name="Hall N."/>
            <person name="Watson M."/>
            <person name="Adriaenssens E.M."/>
            <person name="Foster-Nyarko E."/>
            <person name="Jarju S."/>
            <person name="Secka A."/>
            <person name="Antonio M."/>
            <person name="Oren A."/>
            <person name="Chaudhuri R.R."/>
            <person name="La Ragione R."/>
            <person name="Hildebrand F."/>
            <person name="Pallen M.J."/>
        </authorList>
    </citation>
    <scope>NUCLEOTIDE SEQUENCE</scope>
    <source>
        <strain evidence="2">ChiSjej3B21-11622</strain>
    </source>
</reference>
<proteinExistence type="predicted"/>
<dbReference type="Pfam" id="PF01208">
    <property type="entry name" value="URO-D"/>
    <property type="match status" value="1"/>
</dbReference>
<dbReference type="PANTHER" id="PTHR47099:SF1">
    <property type="entry name" value="METHYLCOBAMIDE:COM METHYLTRANSFERASE MTBA"/>
    <property type="match status" value="1"/>
</dbReference>
<organism evidence="2 3">
    <name type="scientific">Candidatus Limivivens merdigallinarum</name>
    <dbReference type="NCBI Taxonomy" id="2840859"/>
    <lineage>
        <taxon>Bacteria</taxon>
        <taxon>Bacillati</taxon>
        <taxon>Bacillota</taxon>
        <taxon>Clostridia</taxon>
        <taxon>Lachnospirales</taxon>
        <taxon>Lachnospiraceae</taxon>
        <taxon>Lachnospiraceae incertae sedis</taxon>
        <taxon>Candidatus Limivivens</taxon>
    </lineage>
</organism>
<evidence type="ECO:0000313" key="2">
    <source>
        <dbReference type="EMBL" id="HIQ97848.1"/>
    </source>
</evidence>
<dbReference type="Gene3D" id="3.20.20.210">
    <property type="match status" value="1"/>
</dbReference>
<dbReference type="InterPro" id="IPR000257">
    <property type="entry name" value="Uroporphyrinogen_deCOase"/>
</dbReference>
<feature type="domain" description="Uroporphyrinogen decarboxylase (URO-D)" evidence="1">
    <location>
        <begin position="94"/>
        <end position="345"/>
    </location>
</feature>
<reference evidence="2" key="1">
    <citation type="submission" date="2020-10" db="EMBL/GenBank/DDBJ databases">
        <authorList>
            <person name="Gilroy R."/>
        </authorList>
    </citation>
    <scope>NUCLEOTIDE SEQUENCE</scope>
    <source>
        <strain evidence="2">ChiSjej3B21-11622</strain>
    </source>
</reference>
<name>A0A9D1D2N6_9FIRM</name>
<dbReference type="AlphaFoldDB" id="A0A9D1D2N6"/>
<evidence type="ECO:0000259" key="1">
    <source>
        <dbReference type="Pfam" id="PF01208"/>
    </source>
</evidence>
<dbReference type="GO" id="GO:0004853">
    <property type="term" value="F:uroporphyrinogen decarboxylase activity"/>
    <property type="evidence" value="ECO:0007669"/>
    <property type="project" value="InterPro"/>
</dbReference>